<dbReference type="EMBL" id="FOBF01000066">
    <property type="protein sequence ID" value="SEN91902.1"/>
    <property type="molecule type" value="Genomic_DNA"/>
</dbReference>
<dbReference type="AlphaFoldDB" id="A0A1H8KG42"/>
<reference evidence="2 3" key="1">
    <citation type="submission" date="2016-10" db="EMBL/GenBank/DDBJ databases">
        <authorList>
            <person name="de Groot N.N."/>
        </authorList>
    </citation>
    <scope>NUCLEOTIDE SEQUENCE [LARGE SCALE GENOMIC DNA]</scope>
    <source>
        <strain evidence="2 3">DSM 43357</strain>
    </source>
</reference>
<organism evidence="2 3">
    <name type="scientific">Nonomuraea pusilla</name>
    <dbReference type="NCBI Taxonomy" id="46177"/>
    <lineage>
        <taxon>Bacteria</taxon>
        <taxon>Bacillati</taxon>
        <taxon>Actinomycetota</taxon>
        <taxon>Actinomycetes</taxon>
        <taxon>Streptosporangiales</taxon>
        <taxon>Streptosporangiaceae</taxon>
        <taxon>Nonomuraea</taxon>
    </lineage>
</organism>
<dbReference type="InterPro" id="IPR013762">
    <property type="entry name" value="Integrase-like_cat_sf"/>
</dbReference>
<sequence>GQHRPTYESAIRFTQAIAEQYPALSQLGDQFRHTFADDWLEAGGTESDLMVIAGWSSPQMLRRYGRVAAGRRAQQAHARLSPGDRI</sequence>
<keyword evidence="1" id="KW-0233">DNA recombination</keyword>
<gene>
    <name evidence="2" type="ORF">SAMN05660976_08594</name>
</gene>
<proteinExistence type="predicted"/>
<dbReference type="SUPFAM" id="SSF56349">
    <property type="entry name" value="DNA breaking-rejoining enzymes"/>
    <property type="match status" value="1"/>
</dbReference>
<name>A0A1H8KG42_9ACTN</name>
<keyword evidence="3" id="KW-1185">Reference proteome</keyword>
<dbReference type="InterPro" id="IPR011010">
    <property type="entry name" value="DNA_brk_join_enz"/>
</dbReference>
<feature type="non-terminal residue" evidence="2">
    <location>
        <position position="1"/>
    </location>
</feature>
<protein>
    <recommendedName>
        <fullName evidence="4">Phage integrase family protein</fullName>
    </recommendedName>
</protein>
<evidence type="ECO:0008006" key="4">
    <source>
        <dbReference type="Google" id="ProtNLM"/>
    </source>
</evidence>
<evidence type="ECO:0000256" key="1">
    <source>
        <dbReference type="ARBA" id="ARBA00023172"/>
    </source>
</evidence>
<dbReference type="Proteomes" id="UP000198953">
    <property type="component" value="Unassembled WGS sequence"/>
</dbReference>
<evidence type="ECO:0000313" key="3">
    <source>
        <dbReference type="Proteomes" id="UP000198953"/>
    </source>
</evidence>
<accession>A0A1H8KG42</accession>
<dbReference type="GO" id="GO:0006310">
    <property type="term" value="P:DNA recombination"/>
    <property type="evidence" value="ECO:0007669"/>
    <property type="project" value="UniProtKB-KW"/>
</dbReference>
<dbReference type="GO" id="GO:0015074">
    <property type="term" value="P:DNA integration"/>
    <property type="evidence" value="ECO:0007669"/>
    <property type="project" value="InterPro"/>
</dbReference>
<dbReference type="GO" id="GO:0003677">
    <property type="term" value="F:DNA binding"/>
    <property type="evidence" value="ECO:0007669"/>
    <property type="project" value="InterPro"/>
</dbReference>
<dbReference type="Gene3D" id="1.10.443.10">
    <property type="entry name" value="Intergrase catalytic core"/>
    <property type="match status" value="1"/>
</dbReference>
<evidence type="ECO:0000313" key="2">
    <source>
        <dbReference type="EMBL" id="SEN91902.1"/>
    </source>
</evidence>